<gene>
    <name evidence="11" type="primary">WBGene00119151</name>
</gene>
<evidence type="ECO:0000256" key="3">
    <source>
        <dbReference type="ARBA" id="ARBA00022723"/>
    </source>
</evidence>
<dbReference type="PROSITE" id="PS51030">
    <property type="entry name" value="NUCLEAR_REC_DBD_2"/>
    <property type="match status" value="1"/>
</dbReference>
<evidence type="ECO:0000256" key="2">
    <source>
        <dbReference type="ARBA" id="ARBA00005993"/>
    </source>
</evidence>
<name>A0A2A6CLW3_PRIPA</name>
<dbReference type="PROSITE" id="PS51843">
    <property type="entry name" value="NR_LBD"/>
    <property type="match status" value="1"/>
</dbReference>
<dbReference type="InterPro" id="IPR049636">
    <property type="entry name" value="HNF4-like_DBD"/>
</dbReference>
<dbReference type="AlphaFoldDB" id="A0A2A6CLW3"/>
<accession>A0A2A6CLW3</accession>
<keyword evidence="4" id="KW-0863">Zinc-finger</keyword>
<dbReference type="InterPro" id="IPR001628">
    <property type="entry name" value="Znf_hrmn_rcpt"/>
</dbReference>
<evidence type="ECO:0000256" key="5">
    <source>
        <dbReference type="ARBA" id="ARBA00022833"/>
    </source>
</evidence>
<dbReference type="PRINTS" id="PR00047">
    <property type="entry name" value="STROIDFINGER"/>
</dbReference>
<keyword evidence="10" id="KW-0539">Nucleus</keyword>
<evidence type="ECO:0000313" key="11">
    <source>
        <dbReference type="EnsemblMetazoa" id="PPA29597.1"/>
    </source>
</evidence>
<evidence type="ECO:0000256" key="9">
    <source>
        <dbReference type="ARBA" id="ARBA00023170"/>
    </source>
</evidence>
<dbReference type="Pfam" id="PF00104">
    <property type="entry name" value="Hormone_recep"/>
    <property type="match status" value="1"/>
</dbReference>
<organism evidence="11 12">
    <name type="scientific">Pristionchus pacificus</name>
    <name type="common">Parasitic nematode worm</name>
    <dbReference type="NCBI Taxonomy" id="54126"/>
    <lineage>
        <taxon>Eukaryota</taxon>
        <taxon>Metazoa</taxon>
        <taxon>Ecdysozoa</taxon>
        <taxon>Nematoda</taxon>
        <taxon>Chromadorea</taxon>
        <taxon>Rhabditida</taxon>
        <taxon>Rhabditina</taxon>
        <taxon>Diplogasteromorpha</taxon>
        <taxon>Diplogasteroidea</taxon>
        <taxon>Neodiplogasteridae</taxon>
        <taxon>Pristionchus</taxon>
    </lineage>
</organism>
<evidence type="ECO:0000256" key="7">
    <source>
        <dbReference type="ARBA" id="ARBA00023125"/>
    </source>
</evidence>
<accession>A0A8R1YNG8</accession>
<dbReference type="PROSITE" id="PS00031">
    <property type="entry name" value="NUCLEAR_REC_DBD_1"/>
    <property type="match status" value="1"/>
</dbReference>
<dbReference type="Gene3D" id="3.30.50.10">
    <property type="entry name" value="Erythroid Transcription Factor GATA-1, subunit A"/>
    <property type="match status" value="1"/>
</dbReference>
<dbReference type="InterPro" id="IPR013088">
    <property type="entry name" value="Znf_NHR/GATA"/>
</dbReference>
<dbReference type="PANTHER" id="PTHR46561:SF11">
    <property type="entry name" value="SERPENTINE RECEPTOR CLASS ALPHA_BETA-14"/>
    <property type="match status" value="1"/>
</dbReference>
<keyword evidence="9" id="KW-0675">Receptor</keyword>
<dbReference type="GO" id="GO:0005634">
    <property type="term" value="C:nucleus"/>
    <property type="evidence" value="ECO:0007669"/>
    <property type="project" value="UniProtKB-SubCell"/>
</dbReference>
<evidence type="ECO:0000256" key="6">
    <source>
        <dbReference type="ARBA" id="ARBA00023015"/>
    </source>
</evidence>
<proteinExistence type="inferred from homology"/>
<dbReference type="EnsemblMetazoa" id="PPA29597.1">
    <property type="protein sequence ID" value="PPA29597.1"/>
    <property type="gene ID" value="WBGene00119151"/>
</dbReference>
<dbReference type="SMART" id="SM00430">
    <property type="entry name" value="HOLI"/>
    <property type="match status" value="1"/>
</dbReference>
<evidence type="ECO:0000256" key="8">
    <source>
        <dbReference type="ARBA" id="ARBA00023163"/>
    </source>
</evidence>
<dbReference type="CDD" id="cd06960">
    <property type="entry name" value="NR_DBD_HNF4A"/>
    <property type="match status" value="1"/>
</dbReference>
<evidence type="ECO:0000256" key="1">
    <source>
        <dbReference type="ARBA" id="ARBA00004123"/>
    </source>
</evidence>
<keyword evidence="12" id="KW-1185">Reference proteome</keyword>
<dbReference type="Gene3D" id="1.10.565.10">
    <property type="entry name" value="Retinoid X Receptor"/>
    <property type="match status" value="1"/>
</dbReference>
<keyword evidence="7" id="KW-0238">DNA-binding</keyword>
<protein>
    <submittedName>
        <fullName evidence="11">Nuclear receptor</fullName>
    </submittedName>
</protein>
<dbReference type="FunFam" id="3.30.50.10:FF:000030">
    <property type="entry name" value="Nuclear Hormone Receptor family"/>
    <property type="match status" value="1"/>
</dbReference>
<dbReference type="InterPro" id="IPR053286">
    <property type="entry name" value="Nematode_rcpt-like_srab"/>
</dbReference>
<keyword evidence="3" id="KW-0479">Metal-binding</keyword>
<dbReference type="SUPFAM" id="SSF48508">
    <property type="entry name" value="Nuclear receptor ligand-binding domain"/>
    <property type="match status" value="1"/>
</dbReference>
<dbReference type="GO" id="GO:0008270">
    <property type="term" value="F:zinc ion binding"/>
    <property type="evidence" value="ECO:0007669"/>
    <property type="project" value="UniProtKB-KW"/>
</dbReference>
<reference evidence="11" key="2">
    <citation type="submission" date="2022-06" db="UniProtKB">
        <authorList>
            <consortium name="EnsemblMetazoa"/>
        </authorList>
    </citation>
    <scope>IDENTIFICATION</scope>
    <source>
        <strain evidence="11">PS312</strain>
    </source>
</reference>
<dbReference type="GO" id="GO:0004879">
    <property type="term" value="F:nuclear receptor activity"/>
    <property type="evidence" value="ECO:0000318"/>
    <property type="project" value="GO_Central"/>
</dbReference>
<reference evidence="12" key="1">
    <citation type="journal article" date="2008" name="Nat. Genet.">
        <title>The Pristionchus pacificus genome provides a unique perspective on nematode lifestyle and parasitism.</title>
        <authorList>
            <person name="Dieterich C."/>
            <person name="Clifton S.W."/>
            <person name="Schuster L.N."/>
            <person name="Chinwalla A."/>
            <person name="Delehaunty K."/>
            <person name="Dinkelacker I."/>
            <person name="Fulton L."/>
            <person name="Fulton R."/>
            <person name="Godfrey J."/>
            <person name="Minx P."/>
            <person name="Mitreva M."/>
            <person name="Roeseler W."/>
            <person name="Tian H."/>
            <person name="Witte H."/>
            <person name="Yang S.P."/>
            <person name="Wilson R.K."/>
            <person name="Sommer R.J."/>
        </authorList>
    </citation>
    <scope>NUCLEOTIDE SEQUENCE [LARGE SCALE GENOMIC DNA]</scope>
    <source>
        <strain evidence="12">PS312</strain>
    </source>
</reference>
<dbReference type="SUPFAM" id="SSF57716">
    <property type="entry name" value="Glucocorticoid receptor-like (DNA-binding domain)"/>
    <property type="match status" value="1"/>
</dbReference>
<dbReference type="PANTHER" id="PTHR46561">
    <property type="entry name" value="SERPENTINE RECEPTOR, CLASS AB (CLASS A-LIKE)-RELATED"/>
    <property type="match status" value="1"/>
</dbReference>
<dbReference type="SMART" id="SM00399">
    <property type="entry name" value="ZnF_C4"/>
    <property type="match status" value="1"/>
</dbReference>
<keyword evidence="6" id="KW-0805">Transcription regulation</keyword>
<evidence type="ECO:0000256" key="4">
    <source>
        <dbReference type="ARBA" id="ARBA00022771"/>
    </source>
</evidence>
<evidence type="ECO:0000313" key="12">
    <source>
        <dbReference type="Proteomes" id="UP000005239"/>
    </source>
</evidence>
<dbReference type="GO" id="GO:0000978">
    <property type="term" value="F:RNA polymerase II cis-regulatory region sequence-specific DNA binding"/>
    <property type="evidence" value="ECO:0000318"/>
    <property type="project" value="GO_Central"/>
</dbReference>
<keyword evidence="5" id="KW-0862">Zinc</keyword>
<keyword evidence="8" id="KW-0804">Transcription</keyword>
<dbReference type="InterPro" id="IPR035500">
    <property type="entry name" value="NHR-like_dom_sf"/>
</dbReference>
<dbReference type="GO" id="GO:0030154">
    <property type="term" value="P:cell differentiation"/>
    <property type="evidence" value="ECO:0000318"/>
    <property type="project" value="GO_Central"/>
</dbReference>
<dbReference type="InterPro" id="IPR000536">
    <property type="entry name" value="Nucl_hrmn_rcpt_lig-bd"/>
</dbReference>
<evidence type="ECO:0000256" key="10">
    <source>
        <dbReference type="ARBA" id="ARBA00023242"/>
    </source>
</evidence>
<dbReference type="GO" id="GO:0006357">
    <property type="term" value="P:regulation of transcription by RNA polymerase II"/>
    <property type="evidence" value="ECO:0000318"/>
    <property type="project" value="GO_Central"/>
</dbReference>
<dbReference type="Proteomes" id="UP000005239">
    <property type="component" value="Unassembled WGS sequence"/>
</dbReference>
<sequence length="939" mass="108049">MNASQCDAFRELSQSISFHLISTLKGTVYVAGAIRITLLWKKLRFDCSLLDSRYILLTRCMGACTQIASQHMIILLSFERLFSTIFPAYFEKHSSTLLATSVPLITREAEGRIIASYWYAMMMLSDDFRFLHLSELVRLRFDCFLLDYRYILLTRSTPTPIGKQLFLESVTFTAYLPLIISFIVQYSSNYHAPLVHPSVDQIDSLRQSWNMEFGKNIPRETALFERILHNHEPAYLTTTALVPDNPVAAVGSQEKNDIQNTKGGKRRRLVAEAHCDARCRVCGDESTGHHYDIPSCNGCKSFFRRTLLEKRKYHCERKGNCQIKPKTRKEQKRHQCRACRFRLCVEAGMNPMGMVVQNDSDKEAALQVVLQQRGSIPIQNLWTDDEFANCFLANLMYAEHRHQSLRRSELNPAPSNPQTILDILQRSAALGLPHQEHVRLRIALPRLNTDGLPSSFKFWFYVDTVCAIEWAKTLNFFRGLDLDEQRELICCTAFQVVNVTLSYFSYAKSSDKLLFPDGKFSVWSPREADQDIIRPMIRLRIDETEYLLLKLLHKHGAAFGASRFGEIVALESVTIKQAQKSKQLQSLLVALNLRSTRVVLLDEICGMNDFFMNASQCLVFRELSESLAYHLISTVKGTLCLIGAIRILVHWKKYGVRFLVHDNTKTMFNFYFALNIMIGFLFGYMHLAEVVRLRFDCMLLDFRYILLTRCFGICTIIASQHIILVLSFERLYSTIFPAHFEKHSSKIMATLLALITIIGTYSYGMMMLSDDLRLFKTPNSKLALLSANIPQNQDKFERFARNVALLNCVSFVTLTVDIYLNFFRKREKSSLAISYQRSENRRILLTLLPIELTQTISILFTSTSLFVFRTVFRNPTPIQKQLFLEIVTFTSCLPLIISFIIKYSVKKITYHSPPVNIQVDNINSLQQIWDDEFGKTRGA</sequence>
<dbReference type="Pfam" id="PF00105">
    <property type="entry name" value="zf-C4"/>
    <property type="match status" value="1"/>
</dbReference>
<comment type="similarity">
    <text evidence="2">Belongs to the nuclear hormone receptor family.</text>
</comment>
<comment type="subcellular location">
    <subcellularLocation>
        <location evidence="1">Nucleus</location>
    </subcellularLocation>
</comment>